<evidence type="ECO:0000256" key="1">
    <source>
        <dbReference type="ARBA" id="ARBA00023016"/>
    </source>
</evidence>
<comment type="similarity">
    <text evidence="2 3">Belongs to the small heat shock protein (HSP20) family.</text>
</comment>
<dbReference type="PANTHER" id="PTHR46733:SF4">
    <property type="entry name" value="HEAT SHOCK PROTEIN 21, CHLOROPLASTIC"/>
    <property type="match status" value="1"/>
</dbReference>
<dbReference type="InterPro" id="IPR008978">
    <property type="entry name" value="HSP20-like_chaperone"/>
</dbReference>
<evidence type="ECO:0000256" key="2">
    <source>
        <dbReference type="PROSITE-ProRule" id="PRU00285"/>
    </source>
</evidence>
<feature type="domain" description="SHSP" evidence="4">
    <location>
        <begin position="20"/>
        <end position="123"/>
    </location>
</feature>
<dbReference type="GeneID" id="29828475"/>
<keyword evidence="1" id="KW-0346">Stress response</keyword>
<dbReference type="PROSITE" id="PS01031">
    <property type="entry name" value="SHSP"/>
    <property type="match status" value="1"/>
</dbReference>
<evidence type="ECO:0000256" key="3">
    <source>
        <dbReference type="RuleBase" id="RU003616"/>
    </source>
</evidence>
<evidence type="ECO:0000259" key="4">
    <source>
        <dbReference type="PROSITE" id="PS01031"/>
    </source>
</evidence>
<dbReference type="PATRIC" id="fig|1855411.3.peg.461"/>
<dbReference type="InterPro" id="IPR002068">
    <property type="entry name" value="A-crystallin/Hsp20_dom"/>
</dbReference>
<dbReference type="Proteomes" id="UP000185608">
    <property type="component" value="Chromosome"/>
</dbReference>
<protein>
    <submittedName>
        <fullName evidence="5">Molecular chaperone Hsp20</fullName>
    </submittedName>
</protein>
<dbReference type="CDD" id="cd06464">
    <property type="entry name" value="ACD_sHsps-like"/>
    <property type="match status" value="1"/>
</dbReference>
<dbReference type="GO" id="GO:0009408">
    <property type="term" value="P:response to heat"/>
    <property type="evidence" value="ECO:0007669"/>
    <property type="project" value="InterPro"/>
</dbReference>
<dbReference type="PANTHER" id="PTHR46733">
    <property type="entry name" value="26.5 KDA HEAT SHOCK PROTEIN, MITOCHONDRIAL"/>
    <property type="match status" value="1"/>
</dbReference>
<dbReference type="EMBL" id="CP016070">
    <property type="protein sequence ID" value="AOW79663.1"/>
    <property type="molecule type" value="Genomic_DNA"/>
</dbReference>
<dbReference type="Pfam" id="PF00011">
    <property type="entry name" value="HSP20"/>
    <property type="match status" value="1"/>
</dbReference>
<dbReference type="InterPro" id="IPR044587">
    <property type="entry name" value="HSP21-like"/>
</dbReference>
<evidence type="ECO:0000313" key="5">
    <source>
        <dbReference type="EMBL" id="AOW79663.1"/>
    </source>
</evidence>
<evidence type="ECO:0000313" key="6">
    <source>
        <dbReference type="Proteomes" id="UP000185608"/>
    </source>
</evidence>
<dbReference type="KEGG" id="halh:HTSR_0464"/>
<reference evidence="5 6" key="1">
    <citation type="submission" date="2016-06" db="EMBL/GenBank/DDBJ databases">
        <title>Discovery of anaerobic lithoheterotrophic haloarchaeon capable of sulfur respiration by hydrogen and formate.</title>
        <authorList>
            <person name="Sorokin D.Y."/>
            <person name="Kublanov I.V."/>
            <person name="Roman P."/>
            <person name="Sinninghe Damste J.S."/>
            <person name="Golyshin P.N."/>
            <person name="Rojo D."/>
            <person name="Ciordia S."/>
            <person name="Mena Md.C."/>
            <person name="Ferrer M."/>
            <person name="Smedile F."/>
            <person name="Messina E."/>
            <person name="La Cono V."/>
            <person name="Yakimov M.M."/>
        </authorList>
    </citation>
    <scope>NUCLEOTIDE SEQUENCE [LARGE SCALE GENOMIC DNA]</scope>
    <source>
        <strain evidence="5 6">HTSR1</strain>
    </source>
</reference>
<accession>A0A1D8S2U8</accession>
<name>A0A1D8S2U8_9EURY</name>
<organism evidence="5 6">
    <name type="scientific">Halodesulfurarchaeum formicicum</name>
    <dbReference type="NCBI Taxonomy" id="1873524"/>
    <lineage>
        <taxon>Archaea</taxon>
        <taxon>Methanobacteriati</taxon>
        <taxon>Methanobacteriota</taxon>
        <taxon>Stenosarchaea group</taxon>
        <taxon>Halobacteria</taxon>
        <taxon>Halobacteriales</taxon>
        <taxon>Halobacteriaceae</taxon>
        <taxon>Halodesulfurarchaeum</taxon>
    </lineage>
</organism>
<proteinExistence type="inferred from homology"/>
<sequence length="123" mass="13862">MALPTTEPNSWMSSLDLPSRLFETSGNDYELYEEDDEFVLGIELPGFDPAEITVTWDEGVLNIAAEHEEEARGKRKTYHRRFRFPKEVSEDEISASYTNGILEVHLPQVTGATVTGTEIPIES</sequence>
<dbReference type="RefSeq" id="WP_070364415.1">
    <property type="nucleotide sequence ID" value="NZ_CP016070.1"/>
</dbReference>
<dbReference type="Gene3D" id="2.60.40.790">
    <property type="match status" value="1"/>
</dbReference>
<gene>
    <name evidence="5" type="ORF">HTSR_0464</name>
</gene>
<dbReference type="SUPFAM" id="SSF49764">
    <property type="entry name" value="HSP20-like chaperones"/>
    <property type="match status" value="1"/>
</dbReference>
<dbReference type="AlphaFoldDB" id="A0A1D8S2U8"/>